<dbReference type="Pfam" id="PF09953">
    <property type="entry name" value="DUF2187"/>
    <property type="match status" value="1"/>
</dbReference>
<name>A0A417YQ79_9BACI</name>
<accession>A0A417YQ79</accession>
<reference evidence="1 2" key="1">
    <citation type="journal article" date="2017" name="Int. J. Syst. Evol. Microbiol.">
        <title>Bacillus notoginsengisoli sp. nov., a novel bacterium isolated from the rhizosphere of Panax notoginseng.</title>
        <authorList>
            <person name="Zhang M.Y."/>
            <person name="Cheng J."/>
            <person name="Cai Y."/>
            <person name="Zhang T.Y."/>
            <person name="Wu Y.Y."/>
            <person name="Manikprabhu D."/>
            <person name="Li W.J."/>
            <person name="Zhang Y.X."/>
        </authorList>
    </citation>
    <scope>NUCLEOTIDE SEQUENCE [LARGE SCALE GENOMIC DNA]</scope>
    <source>
        <strain evidence="1 2">JCM 30743</strain>
    </source>
</reference>
<dbReference type="EMBL" id="QWEG01000012">
    <property type="protein sequence ID" value="RHW36029.1"/>
    <property type="molecule type" value="Genomic_DNA"/>
</dbReference>
<evidence type="ECO:0000313" key="1">
    <source>
        <dbReference type="EMBL" id="RHW36029.1"/>
    </source>
</evidence>
<dbReference type="RefSeq" id="WP_118923096.1">
    <property type="nucleotide sequence ID" value="NZ_QWEG01000012.1"/>
</dbReference>
<sequence>MARNRKAKMGETIQFMRKGEIHKGVVFKVNENSVLVQIPEETKNLLDYETNRTVVGHKNYVIA</sequence>
<gene>
    <name evidence="1" type="ORF">D1B31_18265</name>
</gene>
<dbReference type="OrthoDB" id="2970525at2"/>
<organism evidence="1 2">
    <name type="scientific">Neobacillus notoginsengisoli</name>
    <dbReference type="NCBI Taxonomy" id="1578198"/>
    <lineage>
        <taxon>Bacteria</taxon>
        <taxon>Bacillati</taxon>
        <taxon>Bacillota</taxon>
        <taxon>Bacilli</taxon>
        <taxon>Bacillales</taxon>
        <taxon>Bacillaceae</taxon>
        <taxon>Neobacillus</taxon>
    </lineage>
</organism>
<proteinExistence type="predicted"/>
<protein>
    <submittedName>
        <fullName evidence="1">DUF2187 domain-containing protein</fullName>
    </submittedName>
</protein>
<keyword evidence="2" id="KW-1185">Reference proteome</keyword>
<dbReference type="Proteomes" id="UP000284416">
    <property type="component" value="Unassembled WGS sequence"/>
</dbReference>
<evidence type="ECO:0000313" key="2">
    <source>
        <dbReference type="Proteomes" id="UP000284416"/>
    </source>
</evidence>
<dbReference type="AlphaFoldDB" id="A0A417YQ79"/>
<comment type="caution">
    <text evidence="1">The sequence shown here is derived from an EMBL/GenBank/DDBJ whole genome shotgun (WGS) entry which is preliminary data.</text>
</comment>
<dbReference type="InterPro" id="IPR018690">
    <property type="entry name" value="DUF2187"/>
</dbReference>